<dbReference type="GO" id="GO:0005524">
    <property type="term" value="F:ATP binding"/>
    <property type="evidence" value="ECO:0007669"/>
    <property type="project" value="UniProtKB-UniRule"/>
</dbReference>
<accession>A0A152A4N7</accession>
<reference evidence="11 12" key="1">
    <citation type="submission" date="2015-12" db="EMBL/GenBank/DDBJ databases">
        <title>Dictyostelia acquired genes for synthesis and detection of signals that induce cell-type specialization by lateral gene transfer from prokaryotes.</title>
        <authorList>
            <person name="Gloeckner G."/>
            <person name="Schaap P."/>
        </authorList>
    </citation>
    <scope>NUCLEOTIDE SEQUENCE [LARGE SCALE GENOMIC DNA]</scope>
    <source>
        <strain evidence="11 12">TK</strain>
    </source>
</reference>
<evidence type="ECO:0000313" key="12">
    <source>
        <dbReference type="Proteomes" id="UP000076078"/>
    </source>
</evidence>
<dbReference type="STRING" id="361077.A0A152A4N7"/>
<dbReference type="PANTHER" id="PTHR11042:SF193">
    <property type="entry name" value="SERINE_THREONINE-PROTEIN KINASE DDB_G0268642-RELATED"/>
    <property type="match status" value="1"/>
</dbReference>
<dbReference type="GO" id="GO:0005737">
    <property type="term" value="C:cytoplasm"/>
    <property type="evidence" value="ECO:0007669"/>
    <property type="project" value="TreeGrafter"/>
</dbReference>
<dbReference type="InParanoid" id="A0A152A4N7"/>
<feature type="compositionally biased region" description="Low complexity" evidence="9">
    <location>
        <begin position="1"/>
        <end position="23"/>
    </location>
</feature>
<dbReference type="PROSITE" id="PS00107">
    <property type="entry name" value="PROTEIN_KINASE_ATP"/>
    <property type="match status" value="1"/>
</dbReference>
<dbReference type="Gene3D" id="1.10.510.10">
    <property type="entry name" value="Transferase(Phosphotransferase) domain 1"/>
    <property type="match status" value="1"/>
</dbReference>
<comment type="catalytic activity">
    <reaction evidence="6">
        <text>L-threonyl-[protein] + ATP = O-phospho-L-threonyl-[protein] + ADP + H(+)</text>
        <dbReference type="Rhea" id="RHEA:46608"/>
        <dbReference type="Rhea" id="RHEA-COMP:11060"/>
        <dbReference type="Rhea" id="RHEA-COMP:11605"/>
        <dbReference type="ChEBI" id="CHEBI:15378"/>
        <dbReference type="ChEBI" id="CHEBI:30013"/>
        <dbReference type="ChEBI" id="CHEBI:30616"/>
        <dbReference type="ChEBI" id="CHEBI:61977"/>
        <dbReference type="ChEBI" id="CHEBI:456216"/>
        <dbReference type="EC" id="2.7.11.1"/>
    </reaction>
</comment>
<dbReference type="InterPro" id="IPR011009">
    <property type="entry name" value="Kinase-like_dom_sf"/>
</dbReference>
<feature type="binding site" evidence="8">
    <location>
        <position position="323"/>
    </location>
    <ligand>
        <name>ATP</name>
        <dbReference type="ChEBI" id="CHEBI:30616"/>
    </ligand>
</feature>
<dbReference type="SMART" id="SM00220">
    <property type="entry name" value="S_TKc"/>
    <property type="match status" value="1"/>
</dbReference>
<dbReference type="CDD" id="cd13996">
    <property type="entry name" value="STKc_EIF2AK"/>
    <property type="match status" value="1"/>
</dbReference>
<dbReference type="OrthoDB" id="1405469at2759"/>
<dbReference type="PROSITE" id="PS00108">
    <property type="entry name" value="PROTEIN_KINASE_ST"/>
    <property type="match status" value="1"/>
</dbReference>
<organism evidence="11 12">
    <name type="scientific">Tieghemostelium lacteum</name>
    <name type="common">Slime mold</name>
    <name type="synonym">Dictyostelium lacteum</name>
    <dbReference type="NCBI Taxonomy" id="361077"/>
    <lineage>
        <taxon>Eukaryota</taxon>
        <taxon>Amoebozoa</taxon>
        <taxon>Evosea</taxon>
        <taxon>Eumycetozoa</taxon>
        <taxon>Dictyostelia</taxon>
        <taxon>Dictyosteliales</taxon>
        <taxon>Raperosteliaceae</taxon>
        <taxon>Tieghemostelium</taxon>
    </lineage>
</organism>
<gene>
    <name evidence="11" type="ORF">DLAC_02117</name>
</gene>
<dbReference type="FunCoup" id="A0A152A4N7">
    <property type="interactions" value="72"/>
</dbReference>
<keyword evidence="12" id="KW-1185">Reference proteome</keyword>
<dbReference type="SUPFAM" id="SSF56112">
    <property type="entry name" value="Protein kinase-like (PK-like)"/>
    <property type="match status" value="1"/>
</dbReference>
<evidence type="ECO:0000313" key="11">
    <source>
        <dbReference type="EMBL" id="KYR01031.1"/>
    </source>
</evidence>
<dbReference type="Pfam" id="PF00069">
    <property type="entry name" value="Pkinase"/>
    <property type="match status" value="3"/>
</dbReference>
<dbReference type="InterPro" id="IPR050339">
    <property type="entry name" value="CC_SR_Kinase"/>
</dbReference>
<dbReference type="InterPro" id="IPR008271">
    <property type="entry name" value="Ser/Thr_kinase_AS"/>
</dbReference>
<dbReference type="EMBL" id="LODT01000011">
    <property type="protein sequence ID" value="KYR01031.1"/>
    <property type="molecule type" value="Genomic_DNA"/>
</dbReference>
<dbReference type="InterPro" id="IPR000719">
    <property type="entry name" value="Prot_kinase_dom"/>
</dbReference>
<evidence type="ECO:0000256" key="8">
    <source>
        <dbReference type="PROSITE-ProRule" id="PRU10141"/>
    </source>
</evidence>
<keyword evidence="2 8" id="KW-0547">Nucleotide-binding</keyword>
<feature type="compositionally biased region" description="Acidic residues" evidence="9">
    <location>
        <begin position="70"/>
        <end position="131"/>
    </location>
</feature>
<comment type="catalytic activity">
    <reaction evidence="7">
        <text>L-seryl-[protein] + ATP = O-phospho-L-seryl-[protein] + ADP + H(+)</text>
        <dbReference type="Rhea" id="RHEA:17989"/>
        <dbReference type="Rhea" id="RHEA-COMP:9863"/>
        <dbReference type="Rhea" id="RHEA-COMP:11604"/>
        <dbReference type="ChEBI" id="CHEBI:15378"/>
        <dbReference type="ChEBI" id="CHEBI:29999"/>
        <dbReference type="ChEBI" id="CHEBI:30616"/>
        <dbReference type="ChEBI" id="CHEBI:83421"/>
        <dbReference type="ChEBI" id="CHEBI:456216"/>
        <dbReference type="EC" id="2.7.11.1"/>
    </reaction>
</comment>
<dbReference type="FunFam" id="1.10.510.10:FF:001167">
    <property type="entry name" value="Uncharacterized protein"/>
    <property type="match status" value="1"/>
</dbReference>
<evidence type="ECO:0000256" key="1">
    <source>
        <dbReference type="ARBA" id="ARBA00022679"/>
    </source>
</evidence>
<feature type="region of interest" description="Disordered" evidence="9">
    <location>
        <begin position="1"/>
        <end position="137"/>
    </location>
</feature>
<dbReference type="OMA" id="YIQTQYC"/>
<evidence type="ECO:0000256" key="5">
    <source>
        <dbReference type="ARBA" id="ARBA00037982"/>
    </source>
</evidence>
<evidence type="ECO:0000256" key="2">
    <source>
        <dbReference type="ARBA" id="ARBA00022741"/>
    </source>
</evidence>
<name>A0A152A4N7_TIELA</name>
<dbReference type="Gene3D" id="3.30.200.20">
    <property type="entry name" value="Phosphorylase Kinase, domain 1"/>
    <property type="match status" value="1"/>
</dbReference>
<evidence type="ECO:0000259" key="10">
    <source>
        <dbReference type="PROSITE" id="PS50011"/>
    </source>
</evidence>
<dbReference type="InterPro" id="IPR017441">
    <property type="entry name" value="Protein_kinase_ATP_BS"/>
</dbReference>
<protein>
    <recommendedName>
        <fullName evidence="10">Protein kinase domain-containing protein</fullName>
    </recommendedName>
</protein>
<proteinExistence type="inferred from homology"/>
<evidence type="ECO:0000256" key="7">
    <source>
        <dbReference type="ARBA" id="ARBA00048679"/>
    </source>
</evidence>
<evidence type="ECO:0000256" key="3">
    <source>
        <dbReference type="ARBA" id="ARBA00022777"/>
    </source>
</evidence>
<dbReference type="AlphaFoldDB" id="A0A152A4N7"/>
<sequence>MKDNNSGSSNSKGSDTSTGSKSSYRVTPKRSSIKIETISSSSENELDGKSSTSISRISLGVSSTNSNVDPDSDSDSEDEYNTENIENSDSEEEYEDDDEDEEDEEEEEEDDNSSDDESNESQIEEYSDSDNSESSGYGETMAVTKIKSNGQFRDYQEVGNIINSCTDLVKQKKILLNMLLAENFFEADSQVNRKKLVTFAKHLMSIELSGISTSVLQSNKFKSFYLDHYRSIFEKALKLTNLKYRETDLMALAKVPHHQRKPSTVSVFDIPRSIEMNGGDGTTPHHQRYEKEFKEVNRLGAGGFGSVFLAMNKLDNQLYAIKKISFSIVMGMDYNVHTSQKLEKVFREVKSLAKLEHVNILRYYNAWVELDTKSETPNQFSSVEGSLNTNDNYSFTDTNDLDITENDEDLDVTETVDEQSDNSINTFKSPSIQPLTRSIIPYMPPAGLSKSNSSVPSVSFSYDNESFDNNFIHKKNKKKKKYIPSQPQQQQHQQQQQQFRVRYSLYIQTQYCDGNTLRELINQPSFKSQPKPWIIGLFQQIISGIQYIHSMNIIHRDIKPANIFIQNHNVIKIGDFGLAKDISSVLNSNGSGGNGDSVASPPNIRSSSEGLNSKLAQVDLNNSLMRIVNNTSNIGTLTYASPEQLNSSTYSNKVDIYSCGIILFELLCPFETESERAIHIGNLKKGILPSQFVEMYPYESNFILLLTNKDPSMRPSCHEILQNHLSLLLKSKSTSVNLESLDKSTLLLLLKERDNEIIFLKKEINLLKEQLSQK</sequence>
<feature type="domain" description="Protein kinase" evidence="10">
    <location>
        <begin position="293"/>
        <end position="727"/>
    </location>
</feature>
<dbReference type="GO" id="GO:0004694">
    <property type="term" value="F:eukaryotic translation initiation factor 2alpha kinase activity"/>
    <property type="evidence" value="ECO:0007669"/>
    <property type="project" value="TreeGrafter"/>
</dbReference>
<keyword evidence="4 8" id="KW-0067">ATP-binding</keyword>
<feature type="compositionally biased region" description="Low complexity" evidence="9">
    <location>
        <begin position="483"/>
        <end position="497"/>
    </location>
</feature>
<keyword evidence="1" id="KW-0808">Transferase</keyword>
<dbReference type="GO" id="GO:0005634">
    <property type="term" value="C:nucleus"/>
    <property type="evidence" value="ECO:0007669"/>
    <property type="project" value="TreeGrafter"/>
</dbReference>
<feature type="region of interest" description="Disordered" evidence="9">
    <location>
        <begin position="477"/>
        <end position="497"/>
    </location>
</feature>
<dbReference type="Proteomes" id="UP000076078">
    <property type="component" value="Unassembled WGS sequence"/>
</dbReference>
<dbReference type="PANTHER" id="PTHR11042">
    <property type="entry name" value="EUKARYOTIC TRANSLATION INITIATION FACTOR 2-ALPHA KINASE EIF2-ALPHA KINASE -RELATED"/>
    <property type="match status" value="1"/>
</dbReference>
<evidence type="ECO:0000256" key="9">
    <source>
        <dbReference type="SAM" id="MobiDB-lite"/>
    </source>
</evidence>
<evidence type="ECO:0000256" key="6">
    <source>
        <dbReference type="ARBA" id="ARBA00047899"/>
    </source>
</evidence>
<evidence type="ECO:0000256" key="4">
    <source>
        <dbReference type="ARBA" id="ARBA00022840"/>
    </source>
</evidence>
<comment type="similarity">
    <text evidence="5">Belongs to the protein kinase superfamily. Ser/Thr protein kinase family. GCN2 subfamily.</text>
</comment>
<keyword evidence="3" id="KW-0418">Kinase</keyword>
<comment type="caution">
    <text evidence="11">The sequence shown here is derived from an EMBL/GenBank/DDBJ whole genome shotgun (WGS) entry which is preliminary data.</text>
</comment>
<feature type="compositionally biased region" description="Low complexity" evidence="9">
    <location>
        <begin position="34"/>
        <end position="43"/>
    </location>
</feature>
<dbReference type="PROSITE" id="PS50011">
    <property type="entry name" value="PROTEIN_KINASE_DOM"/>
    <property type="match status" value="1"/>
</dbReference>